<evidence type="ECO:0000313" key="2">
    <source>
        <dbReference type="EMBL" id="KAK5954668.1"/>
    </source>
</evidence>
<protein>
    <recommendedName>
        <fullName evidence="1">F-box domain-containing protein</fullName>
    </recommendedName>
</protein>
<evidence type="ECO:0000259" key="1">
    <source>
        <dbReference type="Pfam" id="PF12937"/>
    </source>
</evidence>
<organism evidence="2 3">
    <name type="scientific">Knufia fluminis</name>
    <dbReference type="NCBI Taxonomy" id="191047"/>
    <lineage>
        <taxon>Eukaryota</taxon>
        <taxon>Fungi</taxon>
        <taxon>Dikarya</taxon>
        <taxon>Ascomycota</taxon>
        <taxon>Pezizomycotina</taxon>
        <taxon>Eurotiomycetes</taxon>
        <taxon>Chaetothyriomycetidae</taxon>
        <taxon>Chaetothyriales</taxon>
        <taxon>Trichomeriaceae</taxon>
        <taxon>Knufia</taxon>
    </lineage>
</organism>
<keyword evidence="3" id="KW-1185">Reference proteome</keyword>
<dbReference type="Proteomes" id="UP001316803">
    <property type="component" value="Unassembled WGS sequence"/>
</dbReference>
<feature type="domain" description="F-box" evidence="1">
    <location>
        <begin position="5"/>
        <end position="58"/>
    </location>
</feature>
<gene>
    <name evidence="2" type="ORF">OHC33_004392</name>
</gene>
<reference evidence="2 3" key="1">
    <citation type="submission" date="2022-12" db="EMBL/GenBank/DDBJ databases">
        <title>Genomic features and morphological characterization of a novel Knufia sp. strain isolated from spacecraft assembly facility.</title>
        <authorList>
            <person name="Teixeira M."/>
            <person name="Chander A.M."/>
            <person name="Stajich J.E."/>
            <person name="Venkateswaran K."/>
        </authorList>
    </citation>
    <scope>NUCLEOTIDE SEQUENCE [LARGE SCALE GENOMIC DNA]</scope>
    <source>
        <strain evidence="2 3">FJI-L2-BK-P2</strain>
    </source>
</reference>
<dbReference type="Pfam" id="PF12937">
    <property type="entry name" value="F-box-like"/>
    <property type="match status" value="1"/>
</dbReference>
<dbReference type="EMBL" id="JAKLMC020000008">
    <property type="protein sequence ID" value="KAK5954668.1"/>
    <property type="molecule type" value="Genomic_DNA"/>
</dbReference>
<dbReference type="InterPro" id="IPR001810">
    <property type="entry name" value="F-box_dom"/>
</dbReference>
<evidence type="ECO:0000313" key="3">
    <source>
        <dbReference type="Proteomes" id="UP001316803"/>
    </source>
</evidence>
<sequence>MPTTINDLPVEILYQILTEVKYLESNTYDDPSTWYWWNYPPTLNSAGRVCRLWNAMVAQRFGEDLALYKEYALELRDLESRKGRPATSAQAQVQ</sequence>
<name>A0AAN8EMF9_9EURO</name>
<accession>A0AAN8EMF9</accession>
<comment type="caution">
    <text evidence="2">The sequence shown here is derived from an EMBL/GenBank/DDBJ whole genome shotgun (WGS) entry which is preliminary data.</text>
</comment>
<dbReference type="AlphaFoldDB" id="A0AAN8EMF9"/>
<proteinExistence type="predicted"/>